<comment type="caution">
    <text evidence="14">The sequence shown here is derived from an EMBL/GenBank/DDBJ whole genome shotgun (WGS) entry which is preliminary data.</text>
</comment>
<dbReference type="PRINTS" id="PR00987">
    <property type="entry name" value="TRNASYNTHGLU"/>
</dbReference>
<dbReference type="InterPro" id="IPR033910">
    <property type="entry name" value="GluRS_core"/>
</dbReference>
<dbReference type="InterPro" id="IPR000924">
    <property type="entry name" value="Glu/Gln-tRNA-synth"/>
</dbReference>
<evidence type="ECO:0000313" key="14">
    <source>
        <dbReference type="EMBL" id="TRM61023.1"/>
    </source>
</evidence>
<dbReference type="InterPro" id="IPR004527">
    <property type="entry name" value="Glu-tRNA-ligase_bac/mito"/>
</dbReference>
<dbReference type="PROSITE" id="PS00178">
    <property type="entry name" value="AA_TRNA_LIGASE_I"/>
    <property type="match status" value="1"/>
</dbReference>
<gene>
    <name evidence="14" type="ORF">BD626DRAFT_502445</name>
</gene>
<dbReference type="CDD" id="cd00808">
    <property type="entry name" value="GluRS_core"/>
    <property type="match status" value="1"/>
</dbReference>
<dbReference type="OrthoDB" id="428822at2759"/>
<keyword evidence="8 11" id="KW-0030">Aminoacyl-tRNA synthetase</keyword>
<evidence type="ECO:0000256" key="5">
    <source>
        <dbReference type="ARBA" id="ARBA00022741"/>
    </source>
</evidence>
<evidence type="ECO:0000256" key="6">
    <source>
        <dbReference type="ARBA" id="ARBA00022840"/>
    </source>
</evidence>
<evidence type="ECO:0000256" key="2">
    <source>
        <dbReference type="ARBA" id="ARBA00007894"/>
    </source>
</evidence>
<name>A0A550C891_9AGAR</name>
<evidence type="ECO:0000256" key="10">
    <source>
        <dbReference type="ARBA" id="ARBA00072917"/>
    </source>
</evidence>
<keyword evidence="7 11" id="KW-0648">Protein biosynthesis</keyword>
<dbReference type="PANTHER" id="PTHR43311:SF2">
    <property type="entry name" value="GLUTAMATE--TRNA LIGASE, MITOCHONDRIAL-RELATED"/>
    <property type="match status" value="1"/>
</dbReference>
<dbReference type="InterPro" id="IPR020058">
    <property type="entry name" value="Glu/Gln-tRNA-synth_Ib_cat-dom"/>
</dbReference>
<dbReference type="Pfam" id="PF19269">
    <property type="entry name" value="Anticodon_2"/>
    <property type="match status" value="1"/>
</dbReference>
<dbReference type="SUPFAM" id="SSF52374">
    <property type="entry name" value="Nucleotidylyl transferase"/>
    <property type="match status" value="1"/>
</dbReference>
<evidence type="ECO:0000313" key="15">
    <source>
        <dbReference type="Proteomes" id="UP000320762"/>
    </source>
</evidence>
<keyword evidence="4 11" id="KW-0436">Ligase</keyword>
<dbReference type="InterPro" id="IPR001412">
    <property type="entry name" value="aa-tRNA-synth_I_CS"/>
</dbReference>
<protein>
    <recommendedName>
        <fullName evidence="10">Glutamate--tRNA ligase, mitochondrial</fullName>
        <ecNumber evidence="3">6.1.1.17</ecNumber>
    </recommendedName>
    <alternativeName>
        <fullName evidence="9">Glutamyl-tRNA synthetase</fullName>
    </alternativeName>
</protein>
<dbReference type="GO" id="GO:0000049">
    <property type="term" value="F:tRNA binding"/>
    <property type="evidence" value="ECO:0007669"/>
    <property type="project" value="InterPro"/>
</dbReference>
<keyword evidence="5 11" id="KW-0547">Nucleotide-binding</keyword>
<keyword evidence="6 11" id="KW-0067">ATP-binding</keyword>
<evidence type="ECO:0000256" key="3">
    <source>
        <dbReference type="ARBA" id="ARBA00012835"/>
    </source>
</evidence>
<dbReference type="SUPFAM" id="SSF48163">
    <property type="entry name" value="An anticodon-binding domain of class I aminoacyl-tRNA synthetases"/>
    <property type="match status" value="1"/>
</dbReference>
<dbReference type="GO" id="GO:0006424">
    <property type="term" value="P:glutamyl-tRNA aminoacylation"/>
    <property type="evidence" value="ECO:0007669"/>
    <property type="project" value="InterPro"/>
</dbReference>
<dbReference type="InterPro" id="IPR049940">
    <property type="entry name" value="GluQ/Sye"/>
</dbReference>
<dbReference type="EC" id="6.1.1.17" evidence="3"/>
<comment type="similarity">
    <text evidence="2">Belongs to the class-I aminoacyl-tRNA synthetase family. Glutamate--tRNA ligase type 1 subfamily.</text>
</comment>
<organism evidence="14 15">
    <name type="scientific">Schizophyllum amplum</name>
    <dbReference type="NCBI Taxonomy" id="97359"/>
    <lineage>
        <taxon>Eukaryota</taxon>
        <taxon>Fungi</taxon>
        <taxon>Dikarya</taxon>
        <taxon>Basidiomycota</taxon>
        <taxon>Agaricomycotina</taxon>
        <taxon>Agaricomycetes</taxon>
        <taxon>Agaricomycetidae</taxon>
        <taxon>Agaricales</taxon>
        <taxon>Schizophyllaceae</taxon>
        <taxon>Schizophyllum</taxon>
    </lineage>
</organism>
<dbReference type="InterPro" id="IPR014729">
    <property type="entry name" value="Rossmann-like_a/b/a_fold"/>
</dbReference>
<dbReference type="HAMAP" id="MF_00022">
    <property type="entry name" value="Glu_tRNA_synth_type1"/>
    <property type="match status" value="1"/>
</dbReference>
<evidence type="ECO:0000256" key="8">
    <source>
        <dbReference type="ARBA" id="ARBA00023146"/>
    </source>
</evidence>
<comment type="subcellular location">
    <subcellularLocation>
        <location evidence="1">Mitochondrion</location>
    </subcellularLocation>
</comment>
<dbReference type="Gene3D" id="3.40.50.620">
    <property type="entry name" value="HUPs"/>
    <property type="match status" value="1"/>
</dbReference>
<evidence type="ECO:0000256" key="1">
    <source>
        <dbReference type="ARBA" id="ARBA00004173"/>
    </source>
</evidence>
<dbReference type="Proteomes" id="UP000320762">
    <property type="component" value="Unassembled WGS sequence"/>
</dbReference>
<dbReference type="GO" id="GO:0004818">
    <property type="term" value="F:glutamate-tRNA ligase activity"/>
    <property type="evidence" value="ECO:0007669"/>
    <property type="project" value="UniProtKB-EC"/>
</dbReference>
<dbReference type="InterPro" id="IPR008925">
    <property type="entry name" value="aa_tRNA-synth_I_cd-bd_sf"/>
</dbReference>
<dbReference type="GO" id="GO:0008270">
    <property type="term" value="F:zinc ion binding"/>
    <property type="evidence" value="ECO:0007669"/>
    <property type="project" value="InterPro"/>
</dbReference>
<dbReference type="InterPro" id="IPR020751">
    <property type="entry name" value="aa-tRNA-synth_I_codon-bd_sub2"/>
</dbReference>
<accession>A0A550C891</accession>
<dbReference type="GO" id="GO:0005739">
    <property type="term" value="C:mitochondrion"/>
    <property type="evidence" value="ECO:0007669"/>
    <property type="project" value="UniProtKB-SubCell"/>
</dbReference>
<dbReference type="STRING" id="97359.A0A550C891"/>
<dbReference type="GO" id="GO:0005524">
    <property type="term" value="F:ATP binding"/>
    <property type="evidence" value="ECO:0007669"/>
    <property type="project" value="UniProtKB-KW"/>
</dbReference>
<dbReference type="NCBIfam" id="TIGR00464">
    <property type="entry name" value="gltX_bact"/>
    <property type="match status" value="1"/>
</dbReference>
<feature type="domain" description="Aminoacyl-tRNA synthetase class I anticodon-binding" evidence="13">
    <location>
        <begin position="371"/>
        <end position="502"/>
    </location>
</feature>
<evidence type="ECO:0000256" key="7">
    <source>
        <dbReference type="ARBA" id="ARBA00022917"/>
    </source>
</evidence>
<keyword evidence="15" id="KW-1185">Reference proteome</keyword>
<reference evidence="14 15" key="1">
    <citation type="journal article" date="2019" name="New Phytol.">
        <title>Comparative genomics reveals unique wood-decay strategies and fruiting body development in the Schizophyllaceae.</title>
        <authorList>
            <person name="Almasi E."/>
            <person name="Sahu N."/>
            <person name="Krizsan K."/>
            <person name="Balint B."/>
            <person name="Kovacs G.M."/>
            <person name="Kiss B."/>
            <person name="Cseklye J."/>
            <person name="Drula E."/>
            <person name="Henrissat B."/>
            <person name="Nagy I."/>
            <person name="Chovatia M."/>
            <person name="Adam C."/>
            <person name="LaButti K."/>
            <person name="Lipzen A."/>
            <person name="Riley R."/>
            <person name="Grigoriev I.V."/>
            <person name="Nagy L.G."/>
        </authorList>
    </citation>
    <scope>NUCLEOTIDE SEQUENCE [LARGE SCALE GENOMIC DNA]</scope>
    <source>
        <strain evidence="14 15">NL-1724</strain>
    </source>
</reference>
<dbReference type="Gene3D" id="1.10.10.350">
    <property type="match status" value="1"/>
</dbReference>
<dbReference type="Pfam" id="PF00749">
    <property type="entry name" value="tRNA-synt_1c"/>
    <property type="match status" value="1"/>
</dbReference>
<dbReference type="InterPro" id="IPR045462">
    <property type="entry name" value="aa-tRNA-synth_I_cd-bd"/>
</dbReference>
<feature type="domain" description="Glutamyl/glutaminyl-tRNA synthetase class Ib catalytic" evidence="12">
    <location>
        <begin position="6"/>
        <end position="323"/>
    </location>
</feature>
<evidence type="ECO:0000256" key="4">
    <source>
        <dbReference type="ARBA" id="ARBA00022598"/>
    </source>
</evidence>
<dbReference type="PANTHER" id="PTHR43311">
    <property type="entry name" value="GLUTAMATE--TRNA LIGASE"/>
    <property type="match status" value="1"/>
</dbReference>
<evidence type="ECO:0000256" key="11">
    <source>
        <dbReference type="RuleBase" id="RU363037"/>
    </source>
</evidence>
<dbReference type="FunFam" id="3.40.50.620:FF:000045">
    <property type="entry name" value="Glutamate--tRNA ligase, mitochondrial"/>
    <property type="match status" value="1"/>
</dbReference>
<evidence type="ECO:0000256" key="9">
    <source>
        <dbReference type="ARBA" id="ARBA00030865"/>
    </source>
</evidence>
<dbReference type="EMBL" id="VDMD01000018">
    <property type="protein sequence ID" value="TRM61023.1"/>
    <property type="molecule type" value="Genomic_DNA"/>
</dbReference>
<evidence type="ECO:0000259" key="12">
    <source>
        <dbReference type="Pfam" id="PF00749"/>
    </source>
</evidence>
<proteinExistence type="inferred from homology"/>
<sequence length="511" mass="57328">MAPALLRFAPSPTGALHLGGLRMAAYNYLYARKTGGKWIMRVEDTDATRYVPGSVEGIMRSLEWAGLEYDYGPGKDGPHRPYYQSERLDLYKHHADKLLESGHAYRCFCTPDQLNDTRERLARQGSNTTYDRRCMHLTDEEVHRRVRAGEKHTIRINDTNLPPRPATPAPDLVFPHLRDAHASLATDPILLKSDLRPTYHLACVVDDHAMGITHVLRGEEWLTSAPLHRDLYAALGWKPPAFAHIPILLNRDGTKMSKRHGHAVVDDYIKRGWEPQAVLNWLVLAGWGVTRDANGQVTQEAPDSTRLMTVEEMIADFDITKLAHRSVILDPTKLEYLNKYHLARATAIPSGLNALARKIAPQIRERYGATPHTSLENIKRVIQLLEVRLTNLFELPTEAAYFFAEPDLTTDEAKDMVKNVPPAMQAKIFDALDEKLRVETETYEGVDVLALVTLIAKEIGAKRGDVLRLMRYAVTGVKGGPALVDTVKLLGPKLTLRRIEAARGNVDGVEM</sequence>
<evidence type="ECO:0000259" key="13">
    <source>
        <dbReference type="Pfam" id="PF19269"/>
    </source>
</evidence>
<dbReference type="AlphaFoldDB" id="A0A550C891"/>